<feature type="transmembrane region" description="Helical" evidence="1">
    <location>
        <begin position="152"/>
        <end position="174"/>
    </location>
</feature>
<feature type="transmembrane region" description="Helical" evidence="1">
    <location>
        <begin position="180"/>
        <end position="201"/>
    </location>
</feature>
<organism evidence="3 4">
    <name type="scientific">Paenibacillus phytorum</name>
    <dbReference type="NCBI Taxonomy" id="2654977"/>
    <lineage>
        <taxon>Bacteria</taxon>
        <taxon>Bacillati</taxon>
        <taxon>Bacillota</taxon>
        <taxon>Bacilli</taxon>
        <taxon>Bacillales</taxon>
        <taxon>Paenibacillaceae</taxon>
        <taxon>Paenibacillus</taxon>
    </lineage>
</organism>
<feature type="transmembrane region" description="Helical" evidence="1">
    <location>
        <begin position="247"/>
        <end position="262"/>
    </location>
</feature>
<feature type="transmembrane region" description="Helical" evidence="1">
    <location>
        <begin position="41"/>
        <end position="57"/>
    </location>
</feature>
<keyword evidence="1" id="KW-1133">Transmembrane helix</keyword>
<feature type="transmembrane region" description="Helical" evidence="1">
    <location>
        <begin position="12"/>
        <end position="29"/>
    </location>
</feature>
<keyword evidence="3" id="KW-0378">Hydrolase</keyword>
<proteinExistence type="predicted"/>
<dbReference type="InterPro" id="IPR042150">
    <property type="entry name" value="MmRce1-like"/>
</dbReference>
<dbReference type="Pfam" id="PF02517">
    <property type="entry name" value="Rce1-like"/>
    <property type="match status" value="1"/>
</dbReference>
<reference evidence="3 4" key="1">
    <citation type="submission" date="2019-10" db="EMBL/GenBank/DDBJ databases">
        <title>Description of Paenibacillus terrestris sp. nov.</title>
        <authorList>
            <person name="Carlier A."/>
            <person name="Qi S."/>
        </authorList>
    </citation>
    <scope>NUCLEOTIDE SEQUENCE [LARGE SCALE GENOMIC DNA]</scope>
    <source>
        <strain evidence="3 4">LMG 31458</strain>
    </source>
</reference>
<protein>
    <submittedName>
        <fullName evidence="3">CPBP family intramembrane metalloprotease</fullName>
    </submittedName>
</protein>
<keyword evidence="3" id="KW-0645">Protease</keyword>
<feature type="transmembrane region" description="Helical" evidence="1">
    <location>
        <begin position="78"/>
        <end position="102"/>
    </location>
</feature>
<comment type="caution">
    <text evidence="3">The sequence shown here is derived from an EMBL/GenBank/DDBJ whole genome shotgun (WGS) entry which is preliminary data.</text>
</comment>
<evidence type="ECO:0000259" key="2">
    <source>
        <dbReference type="Pfam" id="PF02517"/>
    </source>
</evidence>
<dbReference type="RefSeq" id="WP_171641593.1">
    <property type="nucleotide sequence ID" value="NZ_WHOA01000030.1"/>
</dbReference>
<accession>A0ABX1XSQ6</accession>
<evidence type="ECO:0000313" key="3">
    <source>
        <dbReference type="EMBL" id="NOU70819.1"/>
    </source>
</evidence>
<keyword evidence="4" id="KW-1185">Reference proteome</keyword>
<dbReference type="EMBL" id="WHOA01000030">
    <property type="protein sequence ID" value="NOU70819.1"/>
    <property type="molecule type" value="Genomic_DNA"/>
</dbReference>
<name>A0ABX1XSQ6_9BACL</name>
<feature type="domain" description="CAAX prenyl protease 2/Lysostaphin resistance protein A-like" evidence="2">
    <location>
        <begin position="117"/>
        <end position="221"/>
    </location>
</feature>
<evidence type="ECO:0000313" key="4">
    <source>
        <dbReference type="Proteomes" id="UP000616779"/>
    </source>
</evidence>
<evidence type="ECO:0000256" key="1">
    <source>
        <dbReference type="SAM" id="Phobius"/>
    </source>
</evidence>
<dbReference type="Proteomes" id="UP000616779">
    <property type="component" value="Unassembled WGS sequence"/>
</dbReference>
<keyword evidence="1" id="KW-0472">Membrane</keyword>
<sequence>MNVKNNKTLRNVIIFSLVALSCGWIGRLVDLQARTDENGSLGQLIWIVSPLLMMVILRSWMGDGWKDFGIKPRVKGNVFLYIFSLLFFPFMTMVIVGISSSLGWTDMSPMSSHYLTAVVLALVPSLIKNIFEEFAWRGYLAPKLYSLGYHRVVVHIAVGLIWGVWHFPYLFLFVETTESMITYIPRMMLGVIVMAVLYGEILLMTRSVWPAVFMHMAGNAFIDTLILKKFVLVQAEFSYLAMPSPEGILAIVLTALAGLWMYKRRKRASLRQSPPGFPKQPQFPV</sequence>
<keyword evidence="1" id="KW-0812">Transmembrane</keyword>
<dbReference type="PANTHER" id="PTHR35797">
    <property type="entry name" value="PROTEASE-RELATED"/>
    <property type="match status" value="1"/>
</dbReference>
<dbReference type="PANTHER" id="PTHR35797:SF1">
    <property type="entry name" value="PROTEASE"/>
    <property type="match status" value="1"/>
</dbReference>
<keyword evidence="3" id="KW-0482">Metalloprotease</keyword>
<dbReference type="GO" id="GO:0008237">
    <property type="term" value="F:metallopeptidase activity"/>
    <property type="evidence" value="ECO:0007669"/>
    <property type="project" value="UniProtKB-KW"/>
</dbReference>
<dbReference type="PROSITE" id="PS51257">
    <property type="entry name" value="PROKAR_LIPOPROTEIN"/>
    <property type="match status" value="1"/>
</dbReference>
<gene>
    <name evidence="3" type="ORF">GC098_05140</name>
</gene>
<dbReference type="InterPro" id="IPR003675">
    <property type="entry name" value="Rce1/LyrA-like_dom"/>
</dbReference>